<dbReference type="OrthoDB" id="117418at2759"/>
<dbReference type="PRINTS" id="PR00109">
    <property type="entry name" value="TYRKINASE"/>
</dbReference>
<dbReference type="PANTHER" id="PTHR44329:SF214">
    <property type="entry name" value="PROTEIN KINASE DOMAIN-CONTAINING PROTEIN"/>
    <property type="match status" value="1"/>
</dbReference>
<evidence type="ECO:0000259" key="2">
    <source>
        <dbReference type="PROSITE" id="PS50011"/>
    </source>
</evidence>
<dbReference type="InterPro" id="IPR000719">
    <property type="entry name" value="Prot_kinase_dom"/>
</dbReference>
<keyword evidence="1" id="KW-0812">Transmembrane</keyword>
<accession>A0A2P4YCK7</accession>
<dbReference type="GO" id="GO:0004674">
    <property type="term" value="F:protein serine/threonine kinase activity"/>
    <property type="evidence" value="ECO:0007669"/>
    <property type="project" value="TreeGrafter"/>
</dbReference>
<keyword evidence="4" id="KW-1185">Reference proteome</keyword>
<organism evidence="3 4">
    <name type="scientific">Phytophthora palmivora</name>
    <dbReference type="NCBI Taxonomy" id="4796"/>
    <lineage>
        <taxon>Eukaryota</taxon>
        <taxon>Sar</taxon>
        <taxon>Stramenopiles</taxon>
        <taxon>Oomycota</taxon>
        <taxon>Peronosporomycetes</taxon>
        <taxon>Peronosporales</taxon>
        <taxon>Peronosporaceae</taxon>
        <taxon>Phytophthora</taxon>
    </lineage>
</organism>
<dbReference type="Proteomes" id="UP000237271">
    <property type="component" value="Unassembled WGS sequence"/>
</dbReference>
<name>A0A2P4YCK7_9STRA</name>
<keyword evidence="3" id="KW-0418">Kinase</keyword>
<evidence type="ECO:0000313" key="4">
    <source>
        <dbReference type="Proteomes" id="UP000237271"/>
    </source>
</evidence>
<evidence type="ECO:0000313" key="3">
    <source>
        <dbReference type="EMBL" id="POM75538.1"/>
    </source>
</evidence>
<comment type="caution">
    <text evidence="3">The sequence shown here is derived from an EMBL/GenBank/DDBJ whole genome shotgun (WGS) entry which is preliminary data.</text>
</comment>
<keyword evidence="1" id="KW-0472">Membrane</keyword>
<sequence length="885" mass="98980">MTGGNPEMVPTPLIERHIWEDQGSNTSYDVAAIHTIERENEAAYGECAKSNQNDGYAAPVFSCRSMGKVSEEVLNQRQEVQGSAWVSRWLVEDYGGLVVVIKRRRSKNANGTNLVEETSGENLGTPSTMYQGCQDKDNQYNSSLGWRTIDGSDTTSSIRTTSKLDRRMSAYGTDLSSESNVTLKVLLDSKYLVGKHIPYESITFQRELSKGANGEVWLGEYQGQQIAIKRLFKGKHHKADDVEAFAKEIELSASLVHPNIVGFVGVAWNTLNNLAMMLEYFPTGDLQEYLAKNADLLSWTKDKIDIAVGMARALEYLHSRSPPLIHRDLKSKNILLTRQLEPKLIDFGVSRDREEFSMTAGVGTPYWTAPEILEGKRYTEQADIYSFGVVLSELDTVSSRPYENAEFPSVTDFSFDGTNSDLATQLYIRAKDGATAEPFGKFDIPSKLQTRLDELDLDWDKLPGIAQRALLWDSGYGVTPKDQPVQIWTLNDHSMTDLAVPEAQFEEVNCTKKECPQPSGTMSLSNEFCIGANMLKAARCVVQHFDDDTDIHSAMWVTGGNPLVVPTPRIMIHAWNDMTDHNNYIVFAMHTIQRDAEPAWNNCASADENDGYGSLVLPCISTDNITAELNNSKQEVTGSAWVSRWMVEDYSAVAKASNNGKFNVMLVVPIVAGVIVIIVVIGLFIFYKLTIEDVEMGVDRTIRFKTSYDGEFSAGSNVTMKLLHSSEYLVDKRIPFDRIVFQRALSKGANGEVWLCDYHGQQVAVKRLLQNKDHPANDVEEFAREIELSASLVHPNIISFLGVAWNSLNNLVMVLEFFPMGDLQNYLQKNGDLMSWAKDKIHIAVGIAQALEYLHVLTPPLIHRDLKSKNILLTRMLEPKLIDFG</sequence>
<protein>
    <submittedName>
        <fullName evidence="3">TKL protein kinase</fullName>
    </submittedName>
</protein>
<gene>
    <name evidence="3" type="ORF">PHPALM_7348</name>
</gene>
<dbReference type="GO" id="GO:0005524">
    <property type="term" value="F:ATP binding"/>
    <property type="evidence" value="ECO:0007669"/>
    <property type="project" value="InterPro"/>
</dbReference>
<feature type="transmembrane region" description="Helical" evidence="1">
    <location>
        <begin position="664"/>
        <end position="687"/>
    </location>
</feature>
<dbReference type="PANTHER" id="PTHR44329">
    <property type="entry name" value="SERINE/THREONINE-PROTEIN KINASE TNNI3K-RELATED"/>
    <property type="match status" value="1"/>
</dbReference>
<feature type="non-terminal residue" evidence="3">
    <location>
        <position position="885"/>
    </location>
</feature>
<proteinExistence type="predicted"/>
<dbReference type="InterPro" id="IPR008271">
    <property type="entry name" value="Ser/Thr_kinase_AS"/>
</dbReference>
<reference evidence="3 4" key="1">
    <citation type="journal article" date="2017" name="Genome Biol. Evol.">
        <title>Phytophthora megakarya and P. palmivora, closely related causal agents of cacao black pod rot, underwent increases in genome sizes and gene numbers by different mechanisms.</title>
        <authorList>
            <person name="Ali S.S."/>
            <person name="Shao J."/>
            <person name="Lary D.J."/>
            <person name="Kronmiller B."/>
            <person name="Shen D."/>
            <person name="Strem M.D."/>
            <person name="Amoako-Attah I."/>
            <person name="Akrofi A.Y."/>
            <person name="Begoude B.A."/>
            <person name="Ten Hoopen G.M."/>
            <person name="Coulibaly K."/>
            <person name="Kebe B.I."/>
            <person name="Melnick R.L."/>
            <person name="Guiltinan M.J."/>
            <person name="Tyler B.M."/>
            <person name="Meinhardt L.W."/>
            <person name="Bailey B.A."/>
        </authorList>
    </citation>
    <scope>NUCLEOTIDE SEQUENCE [LARGE SCALE GENOMIC DNA]</scope>
    <source>
        <strain evidence="4">sbr112.9</strain>
    </source>
</reference>
<feature type="domain" description="Protein kinase" evidence="2">
    <location>
        <begin position="202"/>
        <end position="496"/>
    </location>
</feature>
<dbReference type="Gene3D" id="1.10.510.10">
    <property type="entry name" value="Transferase(Phosphotransferase) domain 1"/>
    <property type="match status" value="2"/>
</dbReference>
<feature type="domain" description="Protein kinase" evidence="2">
    <location>
        <begin position="739"/>
        <end position="885"/>
    </location>
</feature>
<dbReference type="SUPFAM" id="SSF56112">
    <property type="entry name" value="Protein kinase-like (PK-like)"/>
    <property type="match status" value="2"/>
</dbReference>
<dbReference type="PROSITE" id="PS50011">
    <property type="entry name" value="PROTEIN_KINASE_DOM"/>
    <property type="match status" value="2"/>
</dbReference>
<keyword evidence="3" id="KW-0808">Transferase</keyword>
<dbReference type="EMBL" id="NCKW01003769">
    <property type="protein sequence ID" value="POM75538.1"/>
    <property type="molecule type" value="Genomic_DNA"/>
</dbReference>
<dbReference type="SMART" id="SM00220">
    <property type="entry name" value="S_TKc"/>
    <property type="match status" value="1"/>
</dbReference>
<dbReference type="AlphaFoldDB" id="A0A2P4YCK7"/>
<dbReference type="Pfam" id="PF07714">
    <property type="entry name" value="PK_Tyr_Ser-Thr"/>
    <property type="match status" value="2"/>
</dbReference>
<dbReference type="PROSITE" id="PS00108">
    <property type="entry name" value="PROTEIN_KINASE_ST"/>
    <property type="match status" value="2"/>
</dbReference>
<dbReference type="InterPro" id="IPR001245">
    <property type="entry name" value="Ser-Thr/Tyr_kinase_cat_dom"/>
</dbReference>
<dbReference type="InterPro" id="IPR011009">
    <property type="entry name" value="Kinase-like_dom_sf"/>
</dbReference>
<dbReference type="InterPro" id="IPR051681">
    <property type="entry name" value="Ser/Thr_Kinases-Pseudokinases"/>
</dbReference>
<keyword evidence="1" id="KW-1133">Transmembrane helix</keyword>
<evidence type="ECO:0000256" key="1">
    <source>
        <dbReference type="SAM" id="Phobius"/>
    </source>
</evidence>